<proteinExistence type="predicted"/>
<keyword evidence="3" id="KW-1185">Reference proteome</keyword>
<dbReference type="Proteomes" id="UP000199409">
    <property type="component" value="Unassembled WGS sequence"/>
</dbReference>
<reference evidence="2 3" key="1">
    <citation type="submission" date="2016-10" db="EMBL/GenBank/DDBJ databases">
        <authorList>
            <person name="de Groot N.N."/>
        </authorList>
    </citation>
    <scope>NUCLEOTIDE SEQUENCE [LARGE SCALE GENOMIC DNA]</scope>
    <source>
        <strain evidence="2 3">DSM 7343</strain>
    </source>
</reference>
<name>A0A1H4AMV9_9BACT</name>
<dbReference type="PANTHER" id="PTHR35271:SF1">
    <property type="entry name" value="ABC TRANSPORTER, SUBSTRATE-BINDING LIPOPROTEIN"/>
    <property type="match status" value="1"/>
</dbReference>
<organism evidence="2 3">
    <name type="scientific">Desulfuromusa kysingii</name>
    <dbReference type="NCBI Taxonomy" id="37625"/>
    <lineage>
        <taxon>Bacteria</taxon>
        <taxon>Pseudomonadati</taxon>
        <taxon>Thermodesulfobacteriota</taxon>
        <taxon>Desulfuromonadia</taxon>
        <taxon>Desulfuromonadales</taxon>
        <taxon>Geopsychrobacteraceae</taxon>
        <taxon>Desulfuromusa</taxon>
    </lineage>
</organism>
<dbReference type="STRING" id="37625.SAMN05660420_01911"/>
<sequence length="315" mass="33434">MKRFIAQCFCLLLLLPAFPSLAADYTVSFNQIVEHPALDSLRQGVKDELAAQGLSVDYHDHIAQGNIATANLIAKQILGEQPDVAVGIATPTAQACAQVIKNIPIIFAAVTDPVGAGLVQSLERPGGNVTGTTDMSPINRQLELMLEFLPELKTMGVIYNSGEVNSVTLVRVLKEEAKKKGIVVEEATVSNSAGVSQAAKSLIGKVEAVYIPTDNTVVSAIEAITQVGYLAKLPIFAADTDSVTRGAVAALAVDYYKMGRQTGEMVSRALKGANPADMPVETLREFRIHLNPGSAAKMGLEIPAALLQKADKIIE</sequence>
<gene>
    <name evidence="2" type="ORF">SAMN05660420_01911</name>
</gene>
<dbReference type="Pfam" id="PF04392">
    <property type="entry name" value="ABC_sub_bind"/>
    <property type="match status" value="1"/>
</dbReference>
<dbReference type="OrthoDB" id="9776955at2"/>
<dbReference type="InterPro" id="IPR007487">
    <property type="entry name" value="ABC_transpt-TYRBP-like"/>
</dbReference>
<evidence type="ECO:0000256" key="1">
    <source>
        <dbReference type="SAM" id="SignalP"/>
    </source>
</evidence>
<dbReference type="CDD" id="cd06325">
    <property type="entry name" value="PBP1_ABC_unchar_transporter"/>
    <property type="match status" value="1"/>
</dbReference>
<dbReference type="InterPro" id="IPR028082">
    <property type="entry name" value="Peripla_BP_I"/>
</dbReference>
<feature type="chain" id="PRO_5011782532" evidence="1">
    <location>
        <begin position="23"/>
        <end position="315"/>
    </location>
</feature>
<dbReference type="EMBL" id="FNQN01000005">
    <property type="protein sequence ID" value="SEA37279.1"/>
    <property type="molecule type" value="Genomic_DNA"/>
</dbReference>
<protein>
    <submittedName>
        <fullName evidence="2">Putative ABC transport system substrate-binding protein</fullName>
    </submittedName>
</protein>
<dbReference type="Gene3D" id="3.40.50.2300">
    <property type="match status" value="2"/>
</dbReference>
<dbReference type="RefSeq" id="WP_092347364.1">
    <property type="nucleotide sequence ID" value="NZ_FNQN01000005.1"/>
</dbReference>
<dbReference type="AlphaFoldDB" id="A0A1H4AMV9"/>
<feature type="signal peptide" evidence="1">
    <location>
        <begin position="1"/>
        <end position="22"/>
    </location>
</feature>
<accession>A0A1H4AMV9</accession>
<evidence type="ECO:0000313" key="2">
    <source>
        <dbReference type="EMBL" id="SEA37279.1"/>
    </source>
</evidence>
<dbReference type="PANTHER" id="PTHR35271">
    <property type="entry name" value="ABC TRANSPORTER, SUBSTRATE-BINDING LIPOPROTEIN-RELATED"/>
    <property type="match status" value="1"/>
</dbReference>
<dbReference type="SUPFAM" id="SSF53822">
    <property type="entry name" value="Periplasmic binding protein-like I"/>
    <property type="match status" value="1"/>
</dbReference>
<keyword evidence="1" id="KW-0732">Signal</keyword>
<evidence type="ECO:0000313" key="3">
    <source>
        <dbReference type="Proteomes" id="UP000199409"/>
    </source>
</evidence>